<sequence>MALTSIRLGDYIERSTENNSDLKYGEELITGVNSSGVFAPPKGSTLGVDLKPYKIVNNGAFVYNPTRLNLGSLAYRTEGLCIVSHLYMIFYLTEEGKKIIDPQWLYIYFHRDEFKREVTFRNFGSQRPEFNFKDMSDIIVPLPDIDTQRKYAGIYNAMSSNQQCYERGLEDLKLTCDAYIEDLRRKIPCEEIGPYIEPVNDTNSKGLYTHVQGVESSGSFIDTRANMQGVDISKYTIVPKGNIAYNPSRINIGSIAMYSDDEPCVVSPMYSVFRVTNTSKVLPEYLMLWFGRTEFQRYTWYYAAGSVRDTFDFNLMKEVKFPIPSIDIQKDIVDIFTVYKERKSINDRLKSQIKDICPVLIKGSIEEARKEA</sequence>
<evidence type="ECO:0000313" key="6">
    <source>
        <dbReference type="Proteomes" id="UP000095787"/>
    </source>
</evidence>
<organism evidence="5 6">
    <name type="scientific">[Ruminococcus] torques</name>
    <dbReference type="NCBI Taxonomy" id="33039"/>
    <lineage>
        <taxon>Bacteria</taxon>
        <taxon>Bacillati</taxon>
        <taxon>Bacillota</taxon>
        <taxon>Clostridia</taxon>
        <taxon>Lachnospirales</taxon>
        <taxon>Lachnospiraceae</taxon>
        <taxon>Mediterraneibacter</taxon>
    </lineage>
</organism>
<evidence type="ECO:0000256" key="1">
    <source>
        <dbReference type="ARBA" id="ARBA00010923"/>
    </source>
</evidence>
<name>A0A174BR08_9FIRM</name>
<keyword evidence="2" id="KW-0680">Restriction system</keyword>
<evidence type="ECO:0000256" key="2">
    <source>
        <dbReference type="ARBA" id="ARBA00022747"/>
    </source>
</evidence>
<proteinExistence type="inferred from homology"/>
<dbReference type="AlphaFoldDB" id="A0A174BR08"/>
<feature type="domain" description="Type I restriction modification DNA specificity" evidence="4">
    <location>
        <begin position="218"/>
        <end position="354"/>
    </location>
</feature>
<dbReference type="InterPro" id="IPR044946">
    <property type="entry name" value="Restrct_endonuc_typeI_TRD_sf"/>
</dbReference>
<dbReference type="Gene3D" id="3.90.220.20">
    <property type="entry name" value="DNA methylase specificity domains"/>
    <property type="match status" value="2"/>
</dbReference>
<dbReference type="GO" id="GO:0009307">
    <property type="term" value="P:DNA restriction-modification system"/>
    <property type="evidence" value="ECO:0007669"/>
    <property type="project" value="UniProtKB-KW"/>
</dbReference>
<keyword evidence="3" id="KW-0238">DNA-binding</keyword>
<evidence type="ECO:0000256" key="3">
    <source>
        <dbReference type="ARBA" id="ARBA00023125"/>
    </source>
</evidence>
<dbReference type="PANTHER" id="PTHR30408">
    <property type="entry name" value="TYPE-1 RESTRICTION ENZYME ECOKI SPECIFICITY PROTEIN"/>
    <property type="match status" value="1"/>
</dbReference>
<accession>A0A174BR08</accession>
<protein>
    <submittedName>
        <fullName evidence="5">Type I restriction modification DNA specificity domain</fullName>
    </submittedName>
</protein>
<dbReference type="EMBL" id="CYZO01000016">
    <property type="protein sequence ID" value="CUO03033.1"/>
    <property type="molecule type" value="Genomic_DNA"/>
</dbReference>
<dbReference type="InterPro" id="IPR000055">
    <property type="entry name" value="Restrct_endonuc_typeI_TRD"/>
</dbReference>
<dbReference type="GO" id="GO:0003677">
    <property type="term" value="F:DNA binding"/>
    <property type="evidence" value="ECO:0007669"/>
    <property type="project" value="UniProtKB-KW"/>
</dbReference>
<reference evidence="5 6" key="1">
    <citation type="submission" date="2015-09" db="EMBL/GenBank/DDBJ databases">
        <authorList>
            <consortium name="Pathogen Informatics"/>
        </authorList>
    </citation>
    <scope>NUCLEOTIDE SEQUENCE [LARGE SCALE GENOMIC DNA]</scope>
    <source>
        <strain evidence="5 6">2789STDY5834841</strain>
    </source>
</reference>
<evidence type="ECO:0000259" key="4">
    <source>
        <dbReference type="Pfam" id="PF01420"/>
    </source>
</evidence>
<dbReference type="RefSeq" id="WP_055158936.1">
    <property type="nucleotide sequence ID" value="NZ_CYZO01000016.1"/>
</dbReference>
<dbReference type="SUPFAM" id="SSF116734">
    <property type="entry name" value="DNA methylase specificity domain"/>
    <property type="match status" value="2"/>
</dbReference>
<feature type="domain" description="Type I restriction modification DNA specificity" evidence="4">
    <location>
        <begin position="19"/>
        <end position="154"/>
    </location>
</feature>
<evidence type="ECO:0000313" key="5">
    <source>
        <dbReference type="EMBL" id="CUO03033.1"/>
    </source>
</evidence>
<dbReference type="Proteomes" id="UP000095787">
    <property type="component" value="Unassembled WGS sequence"/>
</dbReference>
<dbReference type="PANTHER" id="PTHR30408:SF12">
    <property type="entry name" value="TYPE I RESTRICTION ENZYME MJAVIII SPECIFICITY SUBUNIT"/>
    <property type="match status" value="1"/>
</dbReference>
<dbReference type="Pfam" id="PF01420">
    <property type="entry name" value="Methylase_S"/>
    <property type="match status" value="2"/>
</dbReference>
<gene>
    <name evidence="5" type="ORF">ERS852456_01423</name>
</gene>
<comment type="similarity">
    <text evidence="1">Belongs to the type-I restriction system S methylase family.</text>
</comment>
<dbReference type="InterPro" id="IPR052021">
    <property type="entry name" value="Type-I_RS_S_subunit"/>
</dbReference>